<feature type="domain" description="Carbamoyltransferase" evidence="2">
    <location>
        <begin position="19"/>
        <end position="363"/>
    </location>
</feature>
<sequence>MASADEQVFLGISAGPTDADPAVAAVVKGRVVAYAEEERFVRDKHAVGRYPMRALRYCLAATGKRLDEVSSVTIAFDLGAYTDGRMAEFYASMAKEWPVDQPTIDWQRGCLNQYSIASQEREHHFRWRREFGDIAFPPIKFAPHHYTHAFQAGLESGFESAVALTVDGSGDSHTTVVWHLEDGVLRPLREIHMPHSLGWFYAAFTEYLGFDAYDGEYKVMGLAAHGHPDAALRDLVGQVLMPAQDGVEFRLDPSYIHYGDHSYSRRHTDKLVKLMGAPPRLPGEPVTPWHMNVAFAVQEALEEAACRLVRWAVLETGTTDVCIGGGVGLNVKMNSRIHALPEVANVFAHPLCADSGQAAGAALVTCFRETGAAPRPLTTLALGPEAGDDEIATVLRNAGVPFERSPDICRTIGAELAAGRIVGWCQGRLEAGPRALGQRSILADPRTVAVRDRVNAAIKQREMWRPFGPSMLASAAGRYFDDFTDSRFMTMAFAANDRLRAEAPAIVHTDGTSRVQFVHPDTHPLYHRLITEFEALTGVPILLNTSFNVRGEPIVSSPEDALRTFWATGLDVLAVGDFVVRKGKPAPRGEN</sequence>
<dbReference type="GO" id="GO:0003824">
    <property type="term" value="F:catalytic activity"/>
    <property type="evidence" value="ECO:0007669"/>
    <property type="project" value="InterPro"/>
</dbReference>
<evidence type="ECO:0000313" key="5">
    <source>
        <dbReference type="Proteomes" id="UP000606172"/>
    </source>
</evidence>
<dbReference type="InterPro" id="IPR051338">
    <property type="entry name" value="NodU/CmcH_Carbamoyltrnsfr"/>
</dbReference>
<dbReference type="InterPro" id="IPR043129">
    <property type="entry name" value="ATPase_NBD"/>
</dbReference>
<dbReference type="InterPro" id="IPR031730">
    <property type="entry name" value="Carbam_trans_C"/>
</dbReference>
<dbReference type="Gene3D" id="3.30.420.40">
    <property type="match status" value="2"/>
</dbReference>
<evidence type="ECO:0000259" key="2">
    <source>
        <dbReference type="Pfam" id="PF02543"/>
    </source>
</evidence>
<dbReference type="Pfam" id="PF02543">
    <property type="entry name" value="Carbam_trans_N"/>
    <property type="match status" value="1"/>
</dbReference>
<comment type="caution">
    <text evidence="4">The sequence shown here is derived from an EMBL/GenBank/DDBJ whole genome shotgun (WGS) entry which is preliminary data.</text>
</comment>
<reference evidence="4" key="1">
    <citation type="submission" date="2021-01" db="EMBL/GenBank/DDBJ databases">
        <title>Whole genome shotgun sequence of Sinosporangium siamense NBRC 109515.</title>
        <authorList>
            <person name="Komaki H."/>
            <person name="Tamura T."/>
        </authorList>
    </citation>
    <scope>NUCLEOTIDE SEQUENCE</scope>
    <source>
        <strain evidence="4">NBRC 109515</strain>
    </source>
</reference>
<dbReference type="EMBL" id="BOOW01000018">
    <property type="protein sequence ID" value="GII92840.1"/>
    <property type="molecule type" value="Genomic_DNA"/>
</dbReference>
<dbReference type="CDD" id="cd24098">
    <property type="entry name" value="ASKHA_NBD_TobZ_N"/>
    <property type="match status" value="1"/>
</dbReference>
<dbReference type="AlphaFoldDB" id="A0A919RHE0"/>
<gene>
    <name evidence="4" type="ORF">Ssi02_30710</name>
</gene>
<comment type="similarity">
    <text evidence="1">Belongs to the NodU/CmcH family.</text>
</comment>
<keyword evidence="5" id="KW-1185">Reference proteome</keyword>
<dbReference type="InterPro" id="IPR003696">
    <property type="entry name" value="Carbtransf_dom"/>
</dbReference>
<evidence type="ECO:0000256" key="1">
    <source>
        <dbReference type="ARBA" id="ARBA00006129"/>
    </source>
</evidence>
<name>A0A919RHE0_9ACTN</name>
<dbReference type="Proteomes" id="UP000606172">
    <property type="component" value="Unassembled WGS sequence"/>
</dbReference>
<accession>A0A919RHE0</accession>
<dbReference type="InterPro" id="IPR038152">
    <property type="entry name" value="Carbam_trans_C_sf"/>
</dbReference>
<feature type="domain" description="Carbamoyltransferase C-terminal" evidence="3">
    <location>
        <begin position="415"/>
        <end position="582"/>
    </location>
</feature>
<dbReference type="SUPFAM" id="SSF53067">
    <property type="entry name" value="Actin-like ATPase domain"/>
    <property type="match status" value="1"/>
</dbReference>
<dbReference type="Pfam" id="PF16861">
    <property type="entry name" value="Carbam_trans_C"/>
    <property type="match status" value="1"/>
</dbReference>
<dbReference type="RefSeq" id="WP_204025916.1">
    <property type="nucleotide sequence ID" value="NZ_BOOW01000018.1"/>
</dbReference>
<protein>
    <submittedName>
        <fullName evidence="4">Nodulation protein</fullName>
    </submittedName>
</protein>
<organism evidence="4 5">
    <name type="scientific">Sinosporangium siamense</name>
    <dbReference type="NCBI Taxonomy" id="1367973"/>
    <lineage>
        <taxon>Bacteria</taxon>
        <taxon>Bacillati</taxon>
        <taxon>Actinomycetota</taxon>
        <taxon>Actinomycetes</taxon>
        <taxon>Streptosporangiales</taxon>
        <taxon>Streptosporangiaceae</taxon>
        <taxon>Sinosporangium</taxon>
    </lineage>
</organism>
<evidence type="ECO:0000313" key="4">
    <source>
        <dbReference type="EMBL" id="GII92840.1"/>
    </source>
</evidence>
<dbReference type="Gene3D" id="3.90.870.20">
    <property type="entry name" value="Carbamoyltransferase, C-terminal domain"/>
    <property type="match status" value="1"/>
</dbReference>
<evidence type="ECO:0000259" key="3">
    <source>
        <dbReference type="Pfam" id="PF16861"/>
    </source>
</evidence>
<dbReference type="PANTHER" id="PTHR34847">
    <property type="entry name" value="NODULATION PROTEIN U"/>
    <property type="match status" value="1"/>
</dbReference>
<dbReference type="PANTHER" id="PTHR34847:SF1">
    <property type="entry name" value="NODULATION PROTEIN U"/>
    <property type="match status" value="1"/>
</dbReference>
<proteinExistence type="inferred from homology"/>